<evidence type="ECO:0000313" key="1">
    <source>
        <dbReference type="EMBL" id="VDO90907.1"/>
    </source>
</evidence>
<reference evidence="1 2" key="1">
    <citation type="submission" date="2018-11" db="EMBL/GenBank/DDBJ databases">
        <authorList>
            <consortium name="Pathogen Informatics"/>
        </authorList>
    </citation>
    <scope>NUCLEOTIDE SEQUENCE [LARGE SCALE GENOMIC DNA]</scope>
    <source>
        <strain>Dakar</strain>
        <strain evidence="2">Senegal</strain>
    </source>
</reference>
<accession>A0A3P8A342</accession>
<keyword evidence="2" id="KW-1185">Reference proteome</keyword>
<dbReference type="AlphaFoldDB" id="A0A3P8A342"/>
<name>A0A3P8A342_9TREM</name>
<gene>
    <name evidence="1" type="ORF">SCUD_LOCUS4779</name>
</gene>
<sequence length="124" mass="14933">MNIIISQYFFIKTKTKKNQLHFHFGNRINDKEKLLLSVVRQELIKTNNKQKKKLSTEQTLYQINSMNKELPKIKGPFKNPEEVKKWINKPINLSLRVSTDYFSLEKSQQIWKSKEWSNRLHDNK</sequence>
<dbReference type="Proteomes" id="UP000279833">
    <property type="component" value="Unassembled WGS sequence"/>
</dbReference>
<evidence type="ECO:0000313" key="2">
    <source>
        <dbReference type="Proteomes" id="UP000279833"/>
    </source>
</evidence>
<organism evidence="1 2">
    <name type="scientific">Schistosoma curassoni</name>
    <dbReference type="NCBI Taxonomy" id="6186"/>
    <lineage>
        <taxon>Eukaryota</taxon>
        <taxon>Metazoa</taxon>
        <taxon>Spiralia</taxon>
        <taxon>Lophotrochozoa</taxon>
        <taxon>Platyhelminthes</taxon>
        <taxon>Trematoda</taxon>
        <taxon>Digenea</taxon>
        <taxon>Strigeidida</taxon>
        <taxon>Schistosomatoidea</taxon>
        <taxon>Schistosomatidae</taxon>
        <taxon>Schistosoma</taxon>
    </lineage>
</organism>
<protein>
    <submittedName>
        <fullName evidence="1">Uncharacterized protein</fullName>
    </submittedName>
</protein>
<dbReference type="EMBL" id="UZAK01006767">
    <property type="protein sequence ID" value="VDO90907.1"/>
    <property type="molecule type" value="Genomic_DNA"/>
</dbReference>
<proteinExistence type="predicted"/>